<dbReference type="PANTHER" id="PTHR45685">
    <property type="entry name" value="HELICASE SRCAP-RELATED"/>
    <property type="match status" value="1"/>
</dbReference>
<dbReference type="Pfam" id="PF13892">
    <property type="entry name" value="DBINO"/>
    <property type="match status" value="1"/>
</dbReference>
<feature type="compositionally biased region" description="Basic and acidic residues" evidence="5">
    <location>
        <begin position="706"/>
        <end position="719"/>
    </location>
</feature>
<evidence type="ECO:0000256" key="1">
    <source>
        <dbReference type="ARBA" id="ARBA00004123"/>
    </source>
</evidence>
<comment type="function">
    <text evidence="4">ATPase component of the INO80 complex which remodels chromatin by shifting nucleosomes and is involved in DNA repair.</text>
</comment>
<feature type="region of interest" description="Disordered" evidence="5">
    <location>
        <begin position="462"/>
        <end position="492"/>
    </location>
</feature>
<comment type="domain">
    <text evidence="4">The DBINO region is involved in binding to DNA.</text>
</comment>
<dbReference type="Proteomes" id="UP000660729">
    <property type="component" value="Unassembled WGS sequence"/>
</dbReference>
<comment type="similarity">
    <text evidence="4">Belongs to the SNF2/RAD54 helicase family.</text>
</comment>
<dbReference type="GO" id="GO:0003677">
    <property type="term" value="F:DNA binding"/>
    <property type="evidence" value="ECO:0007669"/>
    <property type="project" value="UniProtKB-UniRule"/>
</dbReference>
<comment type="catalytic activity">
    <reaction evidence="4">
        <text>ATP + H2O = ADP + phosphate + H(+)</text>
        <dbReference type="Rhea" id="RHEA:13065"/>
        <dbReference type="ChEBI" id="CHEBI:15377"/>
        <dbReference type="ChEBI" id="CHEBI:15378"/>
        <dbReference type="ChEBI" id="CHEBI:30616"/>
        <dbReference type="ChEBI" id="CHEBI:43474"/>
        <dbReference type="ChEBI" id="CHEBI:456216"/>
    </reaction>
</comment>
<dbReference type="GO" id="GO:0016887">
    <property type="term" value="F:ATP hydrolysis activity"/>
    <property type="evidence" value="ECO:0007669"/>
    <property type="project" value="TreeGrafter"/>
</dbReference>
<feature type="compositionally biased region" description="Basic and acidic residues" evidence="5">
    <location>
        <begin position="974"/>
        <end position="996"/>
    </location>
</feature>
<feature type="region of interest" description="Disordered" evidence="5">
    <location>
        <begin position="345"/>
        <end position="392"/>
    </location>
</feature>
<keyword evidence="4" id="KW-0378">Hydrolase</keyword>
<dbReference type="EC" id="3.6.4.-" evidence="4"/>
<keyword evidence="4" id="KW-0227">DNA damage</keyword>
<dbReference type="InterPro" id="IPR050520">
    <property type="entry name" value="INO80/SWR1_helicase"/>
</dbReference>
<dbReference type="GO" id="GO:0042393">
    <property type="term" value="F:histone binding"/>
    <property type="evidence" value="ECO:0007669"/>
    <property type="project" value="TreeGrafter"/>
</dbReference>
<feature type="compositionally biased region" description="Basic and acidic residues" evidence="5">
    <location>
        <begin position="251"/>
        <end position="261"/>
    </location>
</feature>
<feature type="compositionally biased region" description="Low complexity" evidence="5">
    <location>
        <begin position="160"/>
        <end position="175"/>
    </location>
</feature>
<evidence type="ECO:0000313" key="8">
    <source>
        <dbReference type="Proteomes" id="UP000660729"/>
    </source>
</evidence>
<evidence type="ECO:0000256" key="2">
    <source>
        <dbReference type="ARBA" id="ARBA00022741"/>
    </source>
</evidence>
<evidence type="ECO:0000259" key="6">
    <source>
        <dbReference type="Pfam" id="PF13892"/>
    </source>
</evidence>
<comment type="subunit">
    <text evidence="4">Component of the INO80 chromatin-remodeling complex.</text>
</comment>
<feature type="compositionally biased region" description="Basic and acidic residues" evidence="5">
    <location>
        <begin position="363"/>
        <end position="375"/>
    </location>
</feature>
<proteinExistence type="inferred from homology"/>
<feature type="region of interest" description="Disordered" evidence="5">
    <location>
        <begin position="1"/>
        <end position="285"/>
    </location>
</feature>
<dbReference type="GO" id="GO:0031011">
    <property type="term" value="C:Ino80 complex"/>
    <property type="evidence" value="ECO:0007669"/>
    <property type="project" value="UniProtKB-UniRule"/>
</dbReference>
<organism evidence="7 8">
    <name type="scientific">Pseudocercospora fuligena</name>
    <dbReference type="NCBI Taxonomy" id="685502"/>
    <lineage>
        <taxon>Eukaryota</taxon>
        <taxon>Fungi</taxon>
        <taxon>Dikarya</taxon>
        <taxon>Ascomycota</taxon>
        <taxon>Pezizomycotina</taxon>
        <taxon>Dothideomycetes</taxon>
        <taxon>Dothideomycetidae</taxon>
        <taxon>Mycosphaerellales</taxon>
        <taxon>Mycosphaerellaceae</taxon>
        <taxon>Pseudocercospora</taxon>
    </lineage>
</organism>
<feature type="compositionally biased region" description="Polar residues" evidence="5">
    <location>
        <begin position="1"/>
        <end position="23"/>
    </location>
</feature>
<sequence>MESAPSPSQAYQQVAYTPASPSANRLPPPERPTSSYYDPTKDGTREASVTSTPYQARSPVQGRPIYEPVPPPSQPYINGHGAEPRANMSRHPSQSSPSVPSHAHPVPPQPAPSDARSPGGAYDPVRGNGHHSHSTSTESAAPREETRRNVMSMQSILSDAPEAPAPASEVKAAPPRSRKPSTPADQPTASKPPSRKASRTSSASLKGRDTAAVPPTVASTDPTMASPHAHGAAAPLQPLPPQTGPPSLTIRDTEAAYKEIEALDLSDVENEDSQQTQSAQLDYKQRQHKRALELEIAENNKRKRRRLDLMTQYHDHFSAAAESERTVFVDQYEQEVAEEVRLKEVEEDKERKKDQQRKRRREKAIADEQQKREEALQTLQTTENEEEKARLEREIQRYDKKIRDTQSRLQGITPSKEFRNESPHNASALGRREREVNLEGGLMTSFYTSGQGGMDEGTPEFVASGRGRGRGGRGGASGRARKSKEQKAAEKENARLAQTYLDQGQDLPLIAPKEEERLAAYAERKMREDSEPLSEATPVTFDVQPTAGLTGMAKFESKGYNQIYEQITRDIAKAVPKVVRMKNNSLDTKQSNARKTAQLAAKEARRWQLKTNKSQKDVAARAKRAMREMLGFWKRNERDEREGRKVAEKQELDKAKRVEAEREANRQKRKLNFLISQTELYSHFIRKKVKTDEYEKDGVDNDGVEPTEKKAEDDPHATKTIDMPDSLANPGAKNPQAGWRNKWLSNELSIWDPQNIQSSQKGRNGFSWLRFVDQSAGEVALTARRGLIDRVVELVKEEDRAGKLKVAYDDFDDEKENAGWTPVHAMFNIVKRNDRKPLADVAVDGNLSKLLNILSTSMQEKGYKVIETCYLPKATAPPAEFVCPSHQAILQQETSFFNVPIRRALYPINYETERALLQSRIPASKYPNNRTREMAMWLADDDQAEAMERREIELAEEEAKAGGKKKRKNAAAGKKKEVSMDDMYHEGEGKFEDNASHEPSGAATPISAMDGPPTKKRKGLSKKAKTVKQRLAVVDGEVG</sequence>
<feature type="compositionally biased region" description="Acidic residues" evidence="5">
    <location>
        <begin position="262"/>
        <end position="272"/>
    </location>
</feature>
<feature type="region of interest" description="Disordered" evidence="5">
    <location>
        <begin position="695"/>
        <end position="734"/>
    </location>
</feature>
<dbReference type="GO" id="GO:0005524">
    <property type="term" value="F:ATP binding"/>
    <property type="evidence" value="ECO:0007669"/>
    <property type="project" value="UniProtKB-UniRule"/>
</dbReference>
<keyword evidence="2" id="KW-0547">Nucleotide-binding</keyword>
<dbReference type="GO" id="GO:0006281">
    <property type="term" value="P:DNA repair"/>
    <property type="evidence" value="ECO:0007669"/>
    <property type="project" value="UniProtKB-UniRule"/>
</dbReference>
<evidence type="ECO:0000256" key="5">
    <source>
        <dbReference type="SAM" id="MobiDB-lite"/>
    </source>
</evidence>
<comment type="caution">
    <text evidence="7">The sequence shown here is derived from an EMBL/GenBank/DDBJ whole genome shotgun (WGS) entry which is preliminary data.</text>
</comment>
<name>A0A8H6VMX7_9PEZI</name>
<dbReference type="OrthoDB" id="372624at2759"/>
<keyword evidence="4" id="KW-0238">DNA-binding</keyword>
<comment type="subcellular location">
    <subcellularLocation>
        <location evidence="1 4">Nucleus</location>
    </subcellularLocation>
</comment>
<keyword evidence="8" id="KW-1185">Reference proteome</keyword>
<accession>A0A8H6VMX7</accession>
<protein>
    <recommendedName>
        <fullName evidence="4">Chromatin-remodeling ATPase INO80</fullName>
        <ecNumber evidence="4">3.6.4.-</ecNumber>
    </recommendedName>
</protein>
<evidence type="ECO:0000256" key="3">
    <source>
        <dbReference type="ARBA" id="ARBA00022840"/>
    </source>
</evidence>
<feature type="compositionally biased region" description="Low complexity" evidence="5">
    <location>
        <begin position="227"/>
        <end position="236"/>
    </location>
</feature>
<feature type="compositionally biased region" description="Basic residues" evidence="5">
    <location>
        <begin position="1014"/>
        <end position="1028"/>
    </location>
</feature>
<evidence type="ECO:0000313" key="7">
    <source>
        <dbReference type="EMBL" id="KAF7192590.1"/>
    </source>
</evidence>
<gene>
    <name evidence="7" type="ORF">HII31_06052</name>
</gene>
<feature type="region of interest" description="Disordered" evidence="5">
    <location>
        <begin position="957"/>
        <end position="1039"/>
    </location>
</feature>
<dbReference type="InterPro" id="IPR020838">
    <property type="entry name" value="DBINO"/>
</dbReference>
<dbReference type="EMBL" id="JABCIY010000117">
    <property type="protein sequence ID" value="KAF7192590.1"/>
    <property type="molecule type" value="Genomic_DNA"/>
</dbReference>
<feature type="compositionally biased region" description="Low complexity" evidence="5">
    <location>
        <begin position="92"/>
        <end position="104"/>
    </location>
</feature>
<feature type="compositionally biased region" description="Basic and acidic residues" evidence="5">
    <location>
        <begin position="483"/>
        <end position="492"/>
    </location>
</feature>
<keyword evidence="3 4" id="KW-0067">ATP-binding</keyword>
<dbReference type="PANTHER" id="PTHR45685:SF2">
    <property type="entry name" value="CHROMATIN-REMODELING ATPASE INO80"/>
    <property type="match status" value="1"/>
</dbReference>
<keyword evidence="4" id="KW-0234">DNA repair</keyword>
<feature type="domain" description="DBINO" evidence="6">
    <location>
        <begin position="561"/>
        <end position="691"/>
    </location>
</feature>
<dbReference type="GO" id="GO:0006338">
    <property type="term" value="P:chromatin remodeling"/>
    <property type="evidence" value="ECO:0007669"/>
    <property type="project" value="UniProtKB-UniRule"/>
</dbReference>
<evidence type="ECO:0000256" key="4">
    <source>
        <dbReference type="RuleBase" id="RU368001"/>
    </source>
</evidence>
<reference evidence="7" key="1">
    <citation type="submission" date="2020-04" db="EMBL/GenBank/DDBJ databases">
        <title>Draft genome resource of the tomato pathogen Pseudocercospora fuligena.</title>
        <authorList>
            <person name="Zaccaron A."/>
        </authorList>
    </citation>
    <scope>NUCLEOTIDE SEQUENCE</scope>
    <source>
        <strain evidence="7">PF001</strain>
    </source>
</reference>
<dbReference type="AlphaFoldDB" id="A0A8H6VMX7"/>